<evidence type="ECO:0000259" key="17">
    <source>
        <dbReference type="PROSITE" id="PS50885"/>
    </source>
</evidence>
<dbReference type="Pfam" id="PF02518">
    <property type="entry name" value="HATPase_c"/>
    <property type="match status" value="1"/>
</dbReference>
<dbReference type="Pfam" id="PF00672">
    <property type="entry name" value="HAMP"/>
    <property type="match status" value="1"/>
</dbReference>
<dbReference type="Proteomes" id="UP000293398">
    <property type="component" value="Unassembled WGS sequence"/>
</dbReference>
<accession>A0A4Q7VTL1</accession>
<evidence type="ECO:0000256" key="11">
    <source>
        <dbReference type="ARBA" id="ARBA00022840"/>
    </source>
</evidence>
<dbReference type="Gene3D" id="3.30.565.10">
    <property type="entry name" value="Histidine kinase-like ATPase, C-terminal domain"/>
    <property type="match status" value="1"/>
</dbReference>
<evidence type="ECO:0000256" key="2">
    <source>
        <dbReference type="ARBA" id="ARBA00004429"/>
    </source>
</evidence>
<sequence>MAAAPVQVPQLQNFASKIRLSLFSRSFFLLAALLAVSLTCWLIVFFNMQEEPRASQMAERGITALKITRKSLAYVPPNDRNALVIDLATTGDIQVFPRQLDDVLQPLPDTTFWRIFADKIQRSDTQTVTKIASSMNGEPGIWISFNVGDELYWLLLKSSTDNLPQMREWIGWGVIALLLALIGAAISVRFVNTPLSRLAKAAQQVARGENPAPLPDDQGPLEIRELNNAFNRMARDIRQTEADRELMLAGISHDLRTPLARMRLEIELSNVSDETRSAIDEDLGQIDHSIGQLMEYARPAGVLPEKAINISSILRDISDREKAHTESLGGTLRTMIQPNLYARIGELNLKRIVSNLIENSRRYGRSVADGQPHILVRVREKGSMIEIDVCDNGAGINAKDTERLLRPFSRGEAARTGVSGAGLGLSIVERLLQHVGGTLKLLPNHPTGLIGHIEIPKARDRNYQLDSPY</sequence>
<dbReference type="SUPFAM" id="SSF55874">
    <property type="entry name" value="ATPase domain of HSP90 chaperone/DNA topoisomerase II/histidine kinase"/>
    <property type="match status" value="1"/>
</dbReference>
<keyword evidence="13" id="KW-0902">Two-component regulatory system</keyword>
<dbReference type="Gene3D" id="3.30.450.300">
    <property type="entry name" value="Sensor histidine kinase RisS, periplasmic domain"/>
    <property type="match status" value="1"/>
</dbReference>
<dbReference type="PROSITE" id="PS50109">
    <property type="entry name" value="HIS_KIN"/>
    <property type="match status" value="1"/>
</dbReference>
<feature type="domain" description="HAMP" evidence="17">
    <location>
        <begin position="189"/>
        <end position="242"/>
    </location>
</feature>
<comment type="catalytic activity">
    <reaction evidence="1">
        <text>ATP + protein L-histidine = ADP + protein N-phospho-L-histidine.</text>
        <dbReference type="EC" id="2.7.13.3"/>
    </reaction>
</comment>
<evidence type="ECO:0000313" key="19">
    <source>
        <dbReference type="Proteomes" id="UP000293398"/>
    </source>
</evidence>
<evidence type="ECO:0000256" key="6">
    <source>
        <dbReference type="ARBA" id="ARBA00022553"/>
    </source>
</evidence>
<dbReference type="CDD" id="cd00082">
    <property type="entry name" value="HisKA"/>
    <property type="match status" value="1"/>
</dbReference>
<comment type="caution">
    <text evidence="18">The sequence shown here is derived from an EMBL/GenBank/DDBJ whole genome shotgun (WGS) entry which is preliminary data.</text>
</comment>
<keyword evidence="11" id="KW-0067">ATP-binding</keyword>
<feature type="domain" description="Histidine kinase" evidence="16">
    <location>
        <begin position="250"/>
        <end position="459"/>
    </location>
</feature>
<dbReference type="EMBL" id="SHKO01000001">
    <property type="protein sequence ID" value="RZT99940.1"/>
    <property type="molecule type" value="Genomic_DNA"/>
</dbReference>
<dbReference type="OrthoDB" id="9804645at2"/>
<dbReference type="SMART" id="SM00387">
    <property type="entry name" value="HATPase_c"/>
    <property type="match status" value="1"/>
</dbReference>
<dbReference type="SUPFAM" id="SSF47384">
    <property type="entry name" value="Homodimeric domain of signal transducing histidine kinase"/>
    <property type="match status" value="1"/>
</dbReference>
<dbReference type="InterPro" id="IPR005467">
    <property type="entry name" value="His_kinase_dom"/>
</dbReference>
<dbReference type="InterPro" id="IPR003594">
    <property type="entry name" value="HATPase_dom"/>
</dbReference>
<proteinExistence type="predicted"/>
<dbReference type="Gene3D" id="1.10.8.500">
    <property type="entry name" value="HAMP domain in histidine kinase"/>
    <property type="match status" value="1"/>
</dbReference>
<evidence type="ECO:0000256" key="12">
    <source>
        <dbReference type="ARBA" id="ARBA00022989"/>
    </source>
</evidence>
<evidence type="ECO:0000256" key="14">
    <source>
        <dbReference type="ARBA" id="ARBA00023136"/>
    </source>
</evidence>
<protein>
    <recommendedName>
        <fullName evidence="3">histidine kinase</fullName>
        <ecNumber evidence="3">2.7.13.3</ecNumber>
    </recommendedName>
</protein>
<dbReference type="InterPro" id="IPR050980">
    <property type="entry name" value="2C_sensor_his_kinase"/>
</dbReference>
<evidence type="ECO:0000256" key="8">
    <source>
        <dbReference type="ARBA" id="ARBA00022692"/>
    </source>
</evidence>
<keyword evidence="9" id="KW-0547">Nucleotide-binding</keyword>
<keyword evidence="19" id="KW-1185">Reference proteome</keyword>
<dbReference type="InterPro" id="IPR003660">
    <property type="entry name" value="HAMP_dom"/>
</dbReference>
<evidence type="ECO:0000256" key="7">
    <source>
        <dbReference type="ARBA" id="ARBA00022679"/>
    </source>
</evidence>
<evidence type="ECO:0000256" key="15">
    <source>
        <dbReference type="SAM" id="Phobius"/>
    </source>
</evidence>
<dbReference type="PROSITE" id="PS50885">
    <property type="entry name" value="HAMP"/>
    <property type="match status" value="1"/>
</dbReference>
<feature type="transmembrane region" description="Helical" evidence="15">
    <location>
        <begin position="27"/>
        <end position="48"/>
    </location>
</feature>
<dbReference type="AlphaFoldDB" id="A0A4Q7VTL1"/>
<keyword evidence="12 15" id="KW-1133">Transmembrane helix</keyword>
<dbReference type="InterPro" id="IPR003661">
    <property type="entry name" value="HisK_dim/P_dom"/>
</dbReference>
<dbReference type="PANTHER" id="PTHR44936:SF5">
    <property type="entry name" value="SENSOR HISTIDINE KINASE ENVZ"/>
    <property type="match status" value="1"/>
</dbReference>
<name>A0A4Q7VTL1_9BURK</name>
<dbReference type="GO" id="GO:0005524">
    <property type="term" value="F:ATP binding"/>
    <property type="evidence" value="ECO:0007669"/>
    <property type="project" value="UniProtKB-KW"/>
</dbReference>
<keyword evidence="7" id="KW-0808">Transferase</keyword>
<gene>
    <name evidence="18" type="ORF">EV681_1746</name>
</gene>
<dbReference type="GO" id="GO:0005886">
    <property type="term" value="C:plasma membrane"/>
    <property type="evidence" value="ECO:0007669"/>
    <property type="project" value="UniProtKB-SubCell"/>
</dbReference>
<dbReference type="InterPro" id="IPR038421">
    <property type="entry name" value="RisS_PPD_sf"/>
</dbReference>
<dbReference type="SMART" id="SM00388">
    <property type="entry name" value="HisKA"/>
    <property type="match status" value="1"/>
</dbReference>
<evidence type="ECO:0000259" key="16">
    <source>
        <dbReference type="PROSITE" id="PS50109"/>
    </source>
</evidence>
<evidence type="ECO:0000256" key="9">
    <source>
        <dbReference type="ARBA" id="ARBA00022741"/>
    </source>
</evidence>
<evidence type="ECO:0000313" key="18">
    <source>
        <dbReference type="EMBL" id="RZT99940.1"/>
    </source>
</evidence>
<dbReference type="Pfam" id="PF00512">
    <property type="entry name" value="HisKA"/>
    <property type="match status" value="1"/>
</dbReference>
<feature type="transmembrane region" description="Helical" evidence="15">
    <location>
        <begin position="169"/>
        <end position="191"/>
    </location>
</feature>
<dbReference type="CDD" id="cd06225">
    <property type="entry name" value="HAMP"/>
    <property type="match status" value="1"/>
</dbReference>
<keyword evidence="10 18" id="KW-0418">Kinase</keyword>
<dbReference type="InterPro" id="IPR032408">
    <property type="entry name" value="RisS_PPD"/>
</dbReference>
<dbReference type="Pfam" id="PF16524">
    <property type="entry name" value="RisS_PPD"/>
    <property type="match status" value="1"/>
</dbReference>
<dbReference type="InterPro" id="IPR004358">
    <property type="entry name" value="Sig_transdc_His_kin-like_C"/>
</dbReference>
<keyword evidence="6" id="KW-0597">Phosphoprotein</keyword>
<dbReference type="RefSeq" id="WP_128394525.1">
    <property type="nucleotide sequence ID" value="NZ_SHKO01000001.1"/>
</dbReference>
<dbReference type="PANTHER" id="PTHR44936">
    <property type="entry name" value="SENSOR PROTEIN CREC"/>
    <property type="match status" value="1"/>
</dbReference>
<dbReference type="GO" id="GO:0000155">
    <property type="term" value="F:phosphorelay sensor kinase activity"/>
    <property type="evidence" value="ECO:0007669"/>
    <property type="project" value="InterPro"/>
</dbReference>
<evidence type="ECO:0000256" key="1">
    <source>
        <dbReference type="ARBA" id="ARBA00000085"/>
    </source>
</evidence>
<dbReference type="InterPro" id="IPR036097">
    <property type="entry name" value="HisK_dim/P_sf"/>
</dbReference>
<evidence type="ECO:0000256" key="10">
    <source>
        <dbReference type="ARBA" id="ARBA00022777"/>
    </source>
</evidence>
<evidence type="ECO:0000256" key="3">
    <source>
        <dbReference type="ARBA" id="ARBA00012438"/>
    </source>
</evidence>
<organism evidence="18 19">
    <name type="scientific">Advenella incenata</name>
    <dbReference type="NCBI Taxonomy" id="267800"/>
    <lineage>
        <taxon>Bacteria</taxon>
        <taxon>Pseudomonadati</taxon>
        <taxon>Pseudomonadota</taxon>
        <taxon>Betaproteobacteria</taxon>
        <taxon>Burkholderiales</taxon>
        <taxon>Alcaligenaceae</taxon>
    </lineage>
</organism>
<dbReference type="PRINTS" id="PR00344">
    <property type="entry name" value="BCTRLSENSOR"/>
</dbReference>
<keyword evidence="8 15" id="KW-0812">Transmembrane</keyword>
<evidence type="ECO:0000256" key="5">
    <source>
        <dbReference type="ARBA" id="ARBA00022519"/>
    </source>
</evidence>
<dbReference type="InterPro" id="IPR036890">
    <property type="entry name" value="HATPase_C_sf"/>
</dbReference>
<comment type="subcellular location">
    <subcellularLocation>
        <location evidence="2">Cell inner membrane</location>
        <topology evidence="2">Multi-pass membrane protein</topology>
    </subcellularLocation>
</comment>
<evidence type="ECO:0000256" key="4">
    <source>
        <dbReference type="ARBA" id="ARBA00022475"/>
    </source>
</evidence>
<evidence type="ECO:0000256" key="13">
    <source>
        <dbReference type="ARBA" id="ARBA00023012"/>
    </source>
</evidence>
<keyword evidence="5" id="KW-0997">Cell inner membrane</keyword>
<dbReference type="SMART" id="SM00304">
    <property type="entry name" value="HAMP"/>
    <property type="match status" value="1"/>
</dbReference>
<dbReference type="SUPFAM" id="SSF158472">
    <property type="entry name" value="HAMP domain-like"/>
    <property type="match status" value="1"/>
</dbReference>
<keyword evidence="14 15" id="KW-0472">Membrane</keyword>
<reference evidence="18 19" key="1">
    <citation type="submission" date="2019-02" db="EMBL/GenBank/DDBJ databases">
        <title>Genomic Encyclopedia of Type Strains, Phase IV (KMG-IV): sequencing the most valuable type-strain genomes for metagenomic binning, comparative biology and taxonomic classification.</title>
        <authorList>
            <person name="Goeker M."/>
        </authorList>
    </citation>
    <scope>NUCLEOTIDE SEQUENCE [LARGE SCALE GENOMIC DNA]</scope>
    <source>
        <strain evidence="18 19">DSM 23814</strain>
    </source>
</reference>
<keyword evidence="4" id="KW-1003">Cell membrane</keyword>
<dbReference type="EC" id="2.7.13.3" evidence="3"/>
<dbReference type="Gene3D" id="1.10.287.130">
    <property type="match status" value="1"/>
</dbReference>